<name>A0A3Q9QVE4_9BACI</name>
<dbReference type="AlphaFoldDB" id="A0A3Q9QVE4"/>
<dbReference type="SUPFAM" id="SSF46785">
    <property type="entry name" value="Winged helix' DNA-binding domain"/>
    <property type="match status" value="1"/>
</dbReference>
<dbReference type="PANTHER" id="PTHR30126:SF40">
    <property type="entry name" value="HTH-TYPE TRANSCRIPTIONAL REGULATOR GLTR"/>
    <property type="match status" value="1"/>
</dbReference>
<protein>
    <submittedName>
        <fullName evidence="6">LysR family transcriptional regulator</fullName>
    </submittedName>
</protein>
<evidence type="ECO:0000259" key="5">
    <source>
        <dbReference type="PROSITE" id="PS50931"/>
    </source>
</evidence>
<dbReference type="InterPro" id="IPR036388">
    <property type="entry name" value="WH-like_DNA-bd_sf"/>
</dbReference>
<dbReference type="InterPro" id="IPR036390">
    <property type="entry name" value="WH_DNA-bd_sf"/>
</dbReference>
<keyword evidence="7" id="KW-1185">Reference proteome</keyword>
<evidence type="ECO:0000256" key="3">
    <source>
        <dbReference type="ARBA" id="ARBA00023125"/>
    </source>
</evidence>
<dbReference type="PROSITE" id="PS50931">
    <property type="entry name" value="HTH_LYSR"/>
    <property type="match status" value="1"/>
</dbReference>
<keyword evidence="2" id="KW-0805">Transcription regulation</keyword>
<dbReference type="Gene3D" id="3.40.190.290">
    <property type="match status" value="1"/>
</dbReference>
<evidence type="ECO:0000313" key="7">
    <source>
        <dbReference type="Proteomes" id="UP000282892"/>
    </source>
</evidence>
<organism evidence="6 7">
    <name type="scientific">Neobacillus mesonae</name>
    <dbReference type="NCBI Taxonomy" id="1193713"/>
    <lineage>
        <taxon>Bacteria</taxon>
        <taxon>Bacillati</taxon>
        <taxon>Bacillota</taxon>
        <taxon>Bacilli</taxon>
        <taxon>Bacillales</taxon>
        <taxon>Bacillaceae</taxon>
        <taxon>Neobacillus</taxon>
    </lineage>
</organism>
<evidence type="ECO:0000256" key="1">
    <source>
        <dbReference type="ARBA" id="ARBA00009437"/>
    </source>
</evidence>
<gene>
    <name evidence="6" type="ORF">CHR53_15035</name>
</gene>
<accession>A0A3Q9QVE4</accession>
<dbReference type="InterPro" id="IPR005119">
    <property type="entry name" value="LysR_subst-bd"/>
</dbReference>
<evidence type="ECO:0000256" key="4">
    <source>
        <dbReference type="ARBA" id="ARBA00023163"/>
    </source>
</evidence>
<dbReference type="FunFam" id="1.10.10.10:FF:000001">
    <property type="entry name" value="LysR family transcriptional regulator"/>
    <property type="match status" value="1"/>
</dbReference>
<keyword evidence="4" id="KW-0804">Transcription</keyword>
<comment type="similarity">
    <text evidence="1">Belongs to the LysR transcriptional regulatory family.</text>
</comment>
<dbReference type="Pfam" id="PF00126">
    <property type="entry name" value="HTH_1"/>
    <property type="match status" value="1"/>
</dbReference>
<dbReference type="KEGG" id="nmk:CHR53_15035"/>
<dbReference type="Pfam" id="PF03466">
    <property type="entry name" value="LysR_substrate"/>
    <property type="match status" value="1"/>
</dbReference>
<dbReference type="GO" id="GO:0000976">
    <property type="term" value="F:transcription cis-regulatory region binding"/>
    <property type="evidence" value="ECO:0007669"/>
    <property type="project" value="TreeGrafter"/>
</dbReference>
<dbReference type="OrthoDB" id="8479357at2"/>
<dbReference type="GO" id="GO:0003700">
    <property type="term" value="F:DNA-binding transcription factor activity"/>
    <property type="evidence" value="ECO:0007669"/>
    <property type="project" value="InterPro"/>
</dbReference>
<evidence type="ECO:0000256" key="2">
    <source>
        <dbReference type="ARBA" id="ARBA00023015"/>
    </source>
</evidence>
<feature type="domain" description="HTH lysR-type" evidence="5">
    <location>
        <begin position="1"/>
        <end position="57"/>
    </location>
</feature>
<dbReference type="EMBL" id="CP022572">
    <property type="protein sequence ID" value="AZU62486.1"/>
    <property type="molecule type" value="Genomic_DNA"/>
</dbReference>
<dbReference type="InterPro" id="IPR000847">
    <property type="entry name" value="LysR_HTH_N"/>
</dbReference>
<reference evidence="6 7" key="1">
    <citation type="submission" date="2017-07" db="EMBL/GenBank/DDBJ databases">
        <title>The complete genome sequence of Bacillus mesonae strain H20-5, an efficient strain improving plant abiotic stress resistance.</title>
        <authorList>
            <person name="Kim S.Y."/>
            <person name="Song H."/>
            <person name="Sang M.K."/>
            <person name="Weon H.-Y."/>
            <person name="Song J."/>
        </authorList>
    </citation>
    <scope>NUCLEOTIDE SEQUENCE [LARGE SCALE GENOMIC DNA]</scope>
    <source>
        <strain evidence="6 7">H20-5</strain>
    </source>
</reference>
<dbReference type="Gene3D" id="1.10.10.10">
    <property type="entry name" value="Winged helix-like DNA-binding domain superfamily/Winged helix DNA-binding domain"/>
    <property type="match status" value="1"/>
</dbReference>
<evidence type="ECO:0000313" key="6">
    <source>
        <dbReference type="EMBL" id="AZU62486.1"/>
    </source>
</evidence>
<keyword evidence="3" id="KW-0238">DNA-binding</keyword>
<dbReference type="RefSeq" id="WP_066400050.1">
    <property type="nucleotide sequence ID" value="NZ_CP022572.1"/>
</dbReference>
<dbReference type="STRING" id="1193713.GCA_001636315_05457"/>
<sequence length="286" mass="32229">MDINELRIFLAVASEGSITKAAQILGYVQSNVTARVQQLEAELNTQLFYRQRGMLLTPAGEKLLSYAEQIIHLLEEAHKALNDSTEPIGRLMLGATHTASAMYLPSILANYFKLYPKVELSLMTDYSAELVEKIRHFQLHGALVKSELNDESIVQELVFEEQLVLISAPEMKNIEEVCHQPFLMNTKGCPHRDQLETWLKTIGIGKIRYLEFNHPDAIIQGVISGLGASLVPKSSILSLEIKGLVRSFEIPEQYSTAKTFFIRHKDSLMTNALSKFIEMLKQSSQH</sequence>
<proteinExistence type="inferred from homology"/>
<dbReference type="PANTHER" id="PTHR30126">
    <property type="entry name" value="HTH-TYPE TRANSCRIPTIONAL REGULATOR"/>
    <property type="match status" value="1"/>
</dbReference>
<dbReference type="SUPFAM" id="SSF53850">
    <property type="entry name" value="Periplasmic binding protein-like II"/>
    <property type="match status" value="1"/>
</dbReference>
<dbReference type="Proteomes" id="UP000282892">
    <property type="component" value="Chromosome"/>
</dbReference>